<dbReference type="PANTHER" id="PTHR43254">
    <property type="entry name" value="C-TERMINAL BINDING PROTEIN AN-RELATED"/>
    <property type="match status" value="1"/>
</dbReference>
<dbReference type="InterPro" id="IPR045015">
    <property type="entry name" value="AN-like"/>
</dbReference>
<dbReference type="STRING" id="69332.A0A388M2V2"/>
<evidence type="ECO:0000313" key="1">
    <source>
        <dbReference type="EMBL" id="GBG88793.1"/>
    </source>
</evidence>
<organism evidence="1 2">
    <name type="scientific">Chara braunii</name>
    <name type="common">Braun's stonewort</name>
    <dbReference type="NCBI Taxonomy" id="69332"/>
    <lineage>
        <taxon>Eukaryota</taxon>
        <taxon>Viridiplantae</taxon>
        <taxon>Streptophyta</taxon>
        <taxon>Charophyceae</taxon>
        <taxon>Charales</taxon>
        <taxon>Characeae</taxon>
        <taxon>Chara</taxon>
    </lineage>
</organism>
<dbReference type="OrthoDB" id="9991913at2759"/>
<evidence type="ECO:0000313" key="2">
    <source>
        <dbReference type="Proteomes" id="UP000265515"/>
    </source>
</evidence>
<dbReference type="Proteomes" id="UP000265515">
    <property type="component" value="Unassembled WGS sequence"/>
</dbReference>
<dbReference type="PANTHER" id="PTHR43254:SF3">
    <property type="entry name" value="C-TERMINAL BINDING PROTEIN AN"/>
    <property type="match status" value="1"/>
</dbReference>
<sequence>MVADGKLLQANKKLELVFLNHSFDLLENWMLEGNHLGECVLTNRKFQEVRFDVAVEILAAPGEGDGIIRWTA</sequence>
<comment type="caution">
    <text evidence="1">The sequence shown here is derived from an EMBL/GenBank/DDBJ whole genome shotgun (WGS) entry which is preliminary data.</text>
</comment>
<dbReference type="Gramene" id="GBG88793">
    <property type="protein sequence ID" value="GBG88793"/>
    <property type="gene ID" value="CBR_g48408"/>
</dbReference>
<proteinExistence type="predicted"/>
<dbReference type="EMBL" id="BFEA01000695">
    <property type="protein sequence ID" value="GBG88793.1"/>
    <property type="molecule type" value="Genomic_DNA"/>
</dbReference>
<protein>
    <submittedName>
        <fullName evidence="1">Uncharacterized protein</fullName>
    </submittedName>
</protein>
<name>A0A388M2V2_CHABU</name>
<dbReference type="GO" id="GO:0000226">
    <property type="term" value="P:microtubule cytoskeleton organization"/>
    <property type="evidence" value="ECO:0007669"/>
    <property type="project" value="InterPro"/>
</dbReference>
<accession>A0A388M2V2</accession>
<dbReference type="OMA" id="THCLIRT"/>
<keyword evidence="2" id="KW-1185">Reference proteome</keyword>
<gene>
    <name evidence="1" type="ORF">CBR_g48408</name>
</gene>
<reference evidence="1 2" key="1">
    <citation type="journal article" date="2018" name="Cell">
        <title>The Chara Genome: Secondary Complexity and Implications for Plant Terrestrialization.</title>
        <authorList>
            <person name="Nishiyama T."/>
            <person name="Sakayama H."/>
            <person name="Vries J.D."/>
            <person name="Buschmann H."/>
            <person name="Saint-Marcoux D."/>
            <person name="Ullrich K.K."/>
            <person name="Haas F.B."/>
            <person name="Vanderstraeten L."/>
            <person name="Becker D."/>
            <person name="Lang D."/>
            <person name="Vosolsobe S."/>
            <person name="Rombauts S."/>
            <person name="Wilhelmsson P.K.I."/>
            <person name="Janitza P."/>
            <person name="Kern R."/>
            <person name="Heyl A."/>
            <person name="Rumpler F."/>
            <person name="Villalobos L.I.A.C."/>
            <person name="Clay J.M."/>
            <person name="Skokan R."/>
            <person name="Toyoda A."/>
            <person name="Suzuki Y."/>
            <person name="Kagoshima H."/>
            <person name="Schijlen E."/>
            <person name="Tajeshwar N."/>
            <person name="Catarino B."/>
            <person name="Hetherington A.J."/>
            <person name="Saltykova A."/>
            <person name="Bonnot C."/>
            <person name="Breuninger H."/>
            <person name="Symeonidi A."/>
            <person name="Radhakrishnan G.V."/>
            <person name="Van Nieuwerburgh F."/>
            <person name="Deforce D."/>
            <person name="Chang C."/>
            <person name="Karol K.G."/>
            <person name="Hedrich R."/>
            <person name="Ulvskov P."/>
            <person name="Glockner G."/>
            <person name="Delwiche C.F."/>
            <person name="Petrasek J."/>
            <person name="Van de Peer Y."/>
            <person name="Friml J."/>
            <person name="Beilby M."/>
            <person name="Dolan L."/>
            <person name="Kohara Y."/>
            <person name="Sugano S."/>
            <person name="Fujiyama A."/>
            <person name="Delaux P.-M."/>
            <person name="Quint M."/>
            <person name="TheiBen G."/>
            <person name="Hagemann M."/>
            <person name="Harholt J."/>
            <person name="Dunand C."/>
            <person name="Zachgo S."/>
            <person name="Langdale J."/>
            <person name="Maumus F."/>
            <person name="Straeten D.V.D."/>
            <person name="Gould S.B."/>
            <person name="Rensing S.A."/>
        </authorList>
    </citation>
    <scope>NUCLEOTIDE SEQUENCE [LARGE SCALE GENOMIC DNA]</scope>
    <source>
        <strain evidence="1 2">S276</strain>
    </source>
</reference>
<dbReference type="AlphaFoldDB" id="A0A388M2V2"/>